<dbReference type="InterPro" id="IPR042108">
    <property type="entry name" value="GTPase_HflX_N_sf"/>
</dbReference>
<dbReference type="InterPro" id="IPR025121">
    <property type="entry name" value="GTPase_HflX_N"/>
</dbReference>
<proteinExistence type="inferred from homology"/>
<gene>
    <name evidence="6" type="ORF">ASZ90_013770</name>
</gene>
<dbReference type="SUPFAM" id="SSF52540">
    <property type="entry name" value="P-loop containing nucleoside triphosphate hydrolases"/>
    <property type="match status" value="1"/>
</dbReference>
<evidence type="ECO:0000256" key="2">
    <source>
        <dbReference type="ARBA" id="ARBA00022741"/>
    </source>
</evidence>
<dbReference type="EMBL" id="LNQE01001490">
    <property type="protein sequence ID" value="KUG16551.1"/>
    <property type="molecule type" value="Genomic_DNA"/>
</dbReference>
<dbReference type="GO" id="GO:0043022">
    <property type="term" value="F:ribosome binding"/>
    <property type="evidence" value="ECO:0007669"/>
    <property type="project" value="TreeGrafter"/>
</dbReference>
<dbReference type="InterPro" id="IPR032305">
    <property type="entry name" value="GTP-bd_M"/>
</dbReference>
<dbReference type="CDD" id="cd01878">
    <property type="entry name" value="HflX"/>
    <property type="match status" value="1"/>
</dbReference>
<dbReference type="Pfam" id="PF16360">
    <property type="entry name" value="GTP-bdg_M"/>
    <property type="match status" value="1"/>
</dbReference>
<dbReference type="NCBIfam" id="TIGR03156">
    <property type="entry name" value="GTP_HflX"/>
    <property type="match status" value="1"/>
</dbReference>
<evidence type="ECO:0000313" key="6">
    <source>
        <dbReference type="EMBL" id="KUG16551.1"/>
    </source>
</evidence>
<dbReference type="InterPro" id="IPR006073">
    <property type="entry name" value="GTP-bd"/>
</dbReference>
<dbReference type="Pfam" id="PF13167">
    <property type="entry name" value="GTP-bdg_N"/>
    <property type="match status" value="1"/>
</dbReference>
<dbReference type="GO" id="GO:0005737">
    <property type="term" value="C:cytoplasm"/>
    <property type="evidence" value="ECO:0007669"/>
    <property type="project" value="TreeGrafter"/>
</dbReference>
<dbReference type="PANTHER" id="PTHR10229:SF8">
    <property type="entry name" value="GTPASE HFLX"/>
    <property type="match status" value="1"/>
</dbReference>
<dbReference type="Gene3D" id="3.40.50.300">
    <property type="entry name" value="P-loop containing nucleotide triphosphate hydrolases"/>
    <property type="match status" value="1"/>
</dbReference>
<keyword evidence="4" id="KW-0342">GTP-binding</keyword>
<keyword evidence="3" id="KW-0460">Magnesium</keyword>
<organism evidence="6">
    <name type="scientific">hydrocarbon metagenome</name>
    <dbReference type="NCBI Taxonomy" id="938273"/>
    <lineage>
        <taxon>unclassified sequences</taxon>
        <taxon>metagenomes</taxon>
        <taxon>ecological metagenomes</taxon>
    </lineage>
</organism>
<dbReference type="Gene3D" id="3.40.50.11060">
    <property type="entry name" value="GTPase HflX, N-terminal domain"/>
    <property type="match status" value="1"/>
</dbReference>
<keyword evidence="1" id="KW-0479">Metal-binding</keyword>
<evidence type="ECO:0000256" key="1">
    <source>
        <dbReference type="ARBA" id="ARBA00022723"/>
    </source>
</evidence>
<dbReference type="PROSITE" id="PS51705">
    <property type="entry name" value="G_HFLX"/>
    <property type="match status" value="1"/>
</dbReference>
<reference evidence="6" key="1">
    <citation type="journal article" date="2015" name="Proc. Natl. Acad. Sci. U.S.A.">
        <title>Networks of energetic and metabolic interactions define dynamics in microbial communities.</title>
        <authorList>
            <person name="Embree M."/>
            <person name="Liu J.K."/>
            <person name="Al-Bassam M.M."/>
            <person name="Zengler K."/>
        </authorList>
    </citation>
    <scope>NUCLEOTIDE SEQUENCE</scope>
</reference>
<accession>A0A0W8F6P9</accession>
<dbReference type="InterPro" id="IPR030394">
    <property type="entry name" value="G_HFLX_dom"/>
</dbReference>
<dbReference type="GO" id="GO:0005525">
    <property type="term" value="F:GTP binding"/>
    <property type="evidence" value="ECO:0007669"/>
    <property type="project" value="UniProtKB-KW"/>
</dbReference>
<dbReference type="PRINTS" id="PR00326">
    <property type="entry name" value="GTP1OBG"/>
</dbReference>
<dbReference type="NCBIfam" id="TIGR00231">
    <property type="entry name" value="small_GTP"/>
    <property type="match status" value="1"/>
</dbReference>
<dbReference type="InterPro" id="IPR027417">
    <property type="entry name" value="P-loop_NTPase"/>
</dbReference>
<dbReference type="InterPro" id="IPR005225">
    <property type="entry name" value="Small_GTP-bd"/>
</dbReference>
<comment type="caution">
    <text evidence="6">The sequence shown here is derived from an EMBL/GenBank/DDBJ whole genome shotgun (WGS) entry which is preliminary data.</text>
</comment>
<dbReference type="PIRSF" id="PIRSF006809">
    <property type="entry name" value="GTP-binding_hflX_prd"/>
    <property type="match status" value="1"/>
</dbReference>
<dbReference type="HAMAP" id="MF_00900">
    <property type="entry name" value="GTPase_HflX"/>
    <property type="match status" value="1"/>
</dbReference>
<dbReference type="AlphaFoldDB" id="A0A0W8F6P9"/>
<dbReference type="Pfam" id="PF01926">
    <property type="entry name" value="MMR_HSR1"/>
    <property type="match status" value="1"/>
</dbReference>
<dbReference type="PANTHER" id="PTHR10229">
    <property type="entry name" value="GTP-BINDING PROTEIN HFLX"/>
    <property type="match status" value="1"/>
</dbReference>
<evidence type="ECO:0000259" key="5">
    <source>
        <dbReference type="PROSITE" id="PS51705"/>
    </source>
</evidence>
<keyword evidence="2" id="KW-0547">Nucleotide-binding</keyword>
<name>A0A0W8F6P9_9ZZZZ</name>
<dbReference type="GO" id="GO:0046872">
    <property type="term" value="F:metal ion binding"/>
    <property type="evidence" value="ECO:0007669"/>
    <property type="project" value="UniProtKB-KW"/>
</dbReference>
<feature type="domain" description="Hflx-type G" evidence="5">
    <location>
        <begin position="188"/>
        <end position="357"/>
    </location>
</feature>
<evidence type="ECO:0000256" key="3">
    <source>
        <dbReference type="ARBA" id="ARBA00022842"/>
    </source>
</evidence>
<dbReference type="InterPro" id="IPR016496">
    <property type="entry name" value="GTPase_HflX"/>
</dbReference>
<sequence length="415" mass="47061">MDNDKTAVLLMRENPANPIDPYRMIELRGLANAVGYRVLQEIKQRRERDHRFQIGRGKIEEALSCHPKKLIFYNPLSPTQVFNIRSEFPAQVLDRFNLILEIFASRASTREAKLQVELARLSYDAPQVRSELALKKRGEQPGFRGAGAYEQSMYHDIRGRMAKIRGELKEVEAMGEGRRKRRRELGFDLIALAGYTNAGKSTLLNTLTGSVVNAQDQPFTTLSPTTRALEINGRRTMLTDTVGFIDDLPHFLIKAFQSTLSEIAQADLVLLVADLSDPLELLRRKLVASHKALWDCQVTAPMITVLNKMDRLDEFDARMRFDQIKDLAPNPVMVSAHSSQGQESLKECIYQHLPPLKEYQIRLPYTSRSFGVLSRLYGTAELLDVSYEDELVLSLQGRAEDVARLSKAAEDERAK</sequence>
<dbReference type="Gene3D" id="6.10.250.2860">
    <property type="match status" value="1"/>
</dbReference>
<evidence type="ECO:0000256" key="4">
    <source>
        <dbReference type="ARBA" id="ARBA00023134"/>
    </source>
</evidence>
<protein>
    <submittedName>
        <fullName evidence="6">Gtp-binding protein hflx</fullName>
    </submittedName>
</protein>